<dbReference type="InterPro" id="IPR045864">
    <property type="entry name" value="aa-tRNA-synth_II/BPL/LPL"/>
</dbReference>
<reference evidence="4" key="1">
    <citation type="submission" date="2015-02" db="EMBL/GenBank/DDBJ databases">
        <title>Genome sequencing for Strongylocentrotus purpuratus.</title>
        <authorList>
            <person name="Murali S."/>
            <person name="Liu Y."/>
            <person name="Vee V."/>
            <person name="English A."/>
            <person name="Wang M."/>
            <person name="Skinner E."/>
            <person name="Han Y."/>
            <person name="Muzny D.M."/>
            <person name="Worley K.C."/>
            <person name="Gibbs R.A."/>
        </authorList>
    </citation>
    <scope>NUCLEOTIDE SEQUENCE</scope>
</reference>
<dbReference type="InterPro" id="IPR002317">
    <property type="entry name" value="Ser-tRNA-ligase_type_1"/>
</dbReference>
<dbReference type="EnsemblMetazoa" id="XM_780003">
    <property type="protein sequence ID" value="XP_785096"/>
    <property type="gene ID" value="LOC579912"/>
</dbReference>
<dbReference type="FunFam" id="3.30.930.10:FF:000157">
    <property type="entry name" value="Seryl-tRNA synthetase, putative"/>
    <property type="match status" value="1"/>
</dbReference>
<dbReference type="KEGG" id="spu:579912"/>
<evidence type="ECO:0000313" key="3">
    <source>
        <dbReference type="EnsemblMetazoa" id="XP_785096"/>
    </source>
</evidence>
<reference evidence="3" key="2">
    <citation type="submission" date="2021-01" db="UniProtKB">
        <authorList>
            <consortium name="EnsemblMetazoa"/>
        </authorList>
    </citation>
    <scope>IDENTIFICATION</scope>
</reference>
<dbReference type="OMA" id="CNCTDFI"/>
<protein>
    <recommendedName>
        <fullName evidence="2">Aminoacyl-tRNA synthetase class II (G/ P/ S/T) domain-containing protein</fullName>
    </recommendedName>
</protein>
<dbReference type="InterPro" id="IPR002314">
    <property type="entry name" value="aa-tRNA-synt_IIb"/>
</dbReference>
<dbReference type="GO" id="GO:0005739">
    <property type="term" value="C:mitochondrion"/>
    <property type="evidence" value="ECO:0000318"/>
    <property type="project" value="GO_Central"/>
</dbReference>
<dbReference type="GO" id="GO:0005524">
    <property type="term" value="F:ATP binding"/>
    <property type="evidence" value="ECO:0007669"/>
    <property type="project" value="InterPro"/>
</dbReference>
<dbReference type="PRINTS" id="PR00981">
    <property type="entry name" value="TRNASYNTHSER"/>
</dbReference>
<dbReference type="Gene3D" id="1.10.287.40">
    <property type="entry name" value="Serine-tRNA synthetase, tRNA binding domain"/>
    <property type="match status" value="1"/>
</dbReference>
<dbReference type="Proteomes" id="UP000007110">
    <property type="component" value="Unassembled WGS sequence"/>
</dbReference>
<dbReference type="InParanoid" id="A0A7M7RER6"/>
<dbReference type="RefSeq" id="XP_785096.3">
    <property type="nucleotide sequence ID" value="XM_780003.4"/>
</dbReference>
<dbReference type="Pfam" id="PF00587">
    <property type="entry name" value="tRNA-synt_2b"/>
    <property type="match status" value="1"/>
</dbReference>
<feature type="domain" description="Aminoacyl-tRNA synthetase class II (G/ P/ S/T)" evidence="2">
    <location>
        <begin position="311"/>
        <end position="488"/>
    </location>
</feature>
<dbReference type="OrthoDB" id="24683at2759"/>
<dbReference type="AlphaFoldDB" id="A0A7M7RER6"/>
<dbReference type="GO" id="GO:0004828">
    <property type="term" value="F:serine-tRNA ligase activity"/>
    <property type="evidence" value="ECO:0000318"/>
    <property type="project" value="GO_Central"/>
</dbReference>
<sequence>MEMCVKLRSFDVARRINSYMHIRKMHYSVMSVRNSAPSQRNDDRLPCLEVRRHRGAGLRNEKGVTVAPRRCSSTSLYTPPAEGENVPFVLKPELDFNALLRDGEKFEKSIEARNMELEGINIPEMISIWKEVCDLEEQKNQMERKKKALNTRAKELSKQKGGSVTKEKVQLEGRKIREEVKSLNTSLNGLMNRLYPLALALPNSLHNAVPVGDENVVKETVGDGLVSLESRKEHPSISTHHPMVHPGYCYTEGELVIKELDLVLSAASHLTSNGFTRFAMPDMYKPLLREALGLNAEEFNETYAIQTRENLMHLAGTSPMGFLAYYMNSVLEASDLPQRCFAVGRHYNAAAESAKFQGLHHQYQDSRLEIFGVSEGAEDSSNALLFQYLHIVTDLISTFDLPFRVVEVSSRNLLPCMHRQMAVELWIPSERNYIEVANVCNCTDFISRRLKIRYPTNPRESAAQSRKRSFGHTIHGTALKTSVLLSAMLDYGALDLKEAKS</sequence>
<organism evidence="3 4">
    <name type="scientific">Strongylocentrotus purpuratus</name>
    <name type="common">Purple sea urchin</name>
    <dbReference type="NCBI Taxonomy" id="7668"/>
    <lineage>
        <taxon>Eukaryota</taxon>
        <taxon>Metazoa</taxon>
        <taxon>Echinodermata</taxon>
        <taxon>Eleutherozoa</taxon>
        <taxon>Echinozoa</taxon>
        <taxon>Echinoidea</taxon>
        <taxon>Euechinoidea</taxon>
        <taxon>Echinacea</taxon>
        <taxon>Camarodonta</taxon>
        <taxon>Echinidea</taxon>
        <taxon>Strongylocentrotidae</taxon>
        <taxon>Strongylocentrotus</taxon>
    </lineage>
</organism>
<evidence type="ECO:0000259" key="2">
    <source>
        <dbReference type="Pfam" id="PF00587"/>
    </source>
</evidence>
<keyword evidence="4" id="KW-1185">Reference proteome</keyword>
<dbReference type="InterPro" id="IPR010978">
    <property type="entry name" value="tRNA-bd_arm"/>
</dbReference>
<evidence type="ECO:0000313" key="4">
    <source>
        <dbReference type="Proteomes" id="UP000007110"/>
    </source>
</evidence>
<name>A0A7M7RER6_STRPU</name>
<dbReference type="SUPFAM" id="SSF55681">
    <property type="entry name" value="Class II aaRS and biotin synthetases"/>
    <property type="match status" value="1"/>
</dbReference>
<evidence type="ECO:0000256" key="1">
    <source>
        <dbReference type="ARBA" id="ARBA00010728"/>
    </source>
</evidence>
<dbReference type="Gene3D" id="3.30.930.10">
    <property type="entry name" value="Bira Bifunctional Protein, Domain 2"/>
    <property type="match status" value="1"/>
</dbReference>
<proteinExistence type="inferred from homology"/>
<dbReference type="InterPro" id="IPR042103">
    <property type="entry name" value="SerRS_1_N_sf"/>
</dbReference>
<dbReference type="GO" id="GO:0000049">
    <property type="term" value="F:tRNA binding"/>
    <property type="evidence" value="ECO:0000318"/>
    <property type="project" value="GO_Central"/>
</dbReference>
<accession>A0A7M7RER6</accession>
<dbReference type="PANTHER" id="PTHR11778">
    <property type="entry name" value="SERYL-TRNA SYNTHETASE"/>
    <property type="match status" value="1"/>
</dbReference>
<dbReference type="GeneID" id="579912"/>
<comment type="similarity">
    <text evidence="1">Belongs to the class-II aminoacyl-tRNA synthetase family. Type-1 seryl-tRNA synthetase subfamily.</text>
</comment>
<dbReference type="SUPFAM" id="SSF46589">
    <property type="entry name" value="tRNA-binding arm"/>
    <property type="match status" value="1"/>
</dbReference>
<dbReference type="GO" id="GO:0070158">
    <property type="term" value="P:mitochondrial seryl-tRNA aminoacylation"/>
    <property type="evidence" value="ECO:0000318"/>
    <property type="project" value="GO_Central"/>
</dbReference>